<protein>
    <submittedName>
        <fullName evidence="8">Response regulator uvrY</fullName>
    </submittedName>
</protein>
<accession>A0A2X2KRR7</accession>
<dbReference type="InterPro" id="IPR011006">
    <property type="entry name" value="CheY-like_superfamily"/>
</dbReference>
<dbReference type="AlphaFoldDB" id="A0A2X2KRR7"/>
<keyword evidence="3" id="KW-0238">DNA-binding</keyword>
<dbReference type="EMBL" id="UAUU01000004">
    <property type="protein sequence ID" value="SPZ84809.1"/>
    <property type="molecule type" value="Genomic_DNA"/>
</dbReference>
<reference evidence="9 11" key="2">
    <citation type="submission" date="2019-10" db="EMBL/GenBank/DDBJ databases">
        <authorList>
            <person name="Karimi E."/>
        </authorList>
    </citation>
    <scope>NUCLEOTIDE SEQUENCE [LARGE SCALE GENOMIC DNA]</scope>
    <source>
        <strain evidence="9">Sphingobacterium sp. 8BC</strain>
    </source>
</reference>
<dbReference type="Proteomes" id="UP000432350">
    <property type="component" value="Unassembled WGS sequence"/>
</dbReference>
<dbReference type="CDD" id="cd17535">
    <property type="entry name" value="REC_NarL-like"/>
    <property type="match status" value="1"/>
</dbReference>
<dbReference type="GO" id="GO:0006355">
    <property type="term" value="P:regulation of DNA-templated transcription"/>
    <property type="evidence" value="ECO:0007669"/>
    <property type="project" value="InterPro"/>
</dbReference>
<evidence type="ECO:0000256" key="5">
    <source>
        <dbReference type="PROSITE-ProRule" id="PRU00169"/>
    </source>
</evidence>
<dbReference type="InterPro" id="IPR016032">
    <property type="entry name" value="Sig_transdc_resp-reg_C-effctor"/>
</dbReference>
<proteinExistence type="predicted"/>
<accession>A0A654D6R1</accession>
<dbReference type="InterPro" id="IPR036388">
    <property type="entry name" value="WH-like_DNA-bd_sf"/>
</dbReference>
<evidence type="ECO:0000313" key="11">
    <source>
        <dbReference type="Proteomes" id="UP000432350"/>
    </source>
</evidence>
<evidence type="ECO:0000256" key="4">
    <source>
        <dbReference type="ARBA" id="ARBA00023163"/>
    </source>
</evidence>
<dbReference type="InterPro" id="IPR058245">
    <property type="entry name" value="NreC/VraR/RcsB-like_REC"/>
</dbReference>
<dbReference type="SMART" id="SM00448">
    <property type="entry name" value="REC"/>
    <property type="match status" value="1"/>
</dbReference>
<dbReference type="GO" id="GO:0000160">
    <property type="term" value="P:phosphorelay signal transduction system"/>
    <property type="evidence" value="ECO:0007669"/>
    <property type="project" value="InterPro"/>
</dbReference>
<gene>
    <name evidence="8" type="primary">uvrY_2</name>
    <name evidence="9" type="synonym">uvrY</name>
    <name evidence="8" type="ORF">NCTC11343_01354</name>
    <name evidence="9" type="ORF">SPHINGO8BC_51615</name>
</gene>
<dbReference type="PROSITE" id="PS00622">
    <property type="entry name" value="HTH_LUXR_1"/>
    <property type="match status" value="1"/>
</dbReference>
<evidence type="ECO:0000313" key="8">
    <source>
        <dbReference type="EMBL" id="SPZ84809.1"/>
    </source>
</evidence>
<dbReference type="SMART" id="SM00421">
    <property type="entry name" value="HTH_LUXR"/>
    <property type="match status" value="1"/>
</dbReference>
<dbReference type="PRINTS" id="PR00038">
    <property type="entry name" value="HTHLUXR"/>
</dbReference>
<dbReference type="PROSITE" id="PS50043">
    <property type="entry name" value="HTH_LUXR_2"/>
    <property type="match status" value="1"/>
</dbReference>
<feature type="domain" description="HTH luxR-type" evidence="6">
    <location>
        <begin position="138"/>
        <end position="203"/>
    </location>
</feature>
<keyword evidence="2" id="KW-0805">Transcription regulation</keyword>
<evidence type="ECO:0000256" key="2">
    <source>
        <dbReference type="ARBA" id="ARBA00023015"/>
    </source>
</evidence>
<dbReference type="PANTHER" id="PTHR44688">
    <property type="entry name" value="DNA-BINDING TRANSCRIPTIONAL ACTIVATOR DEVR_DOSR"/>
    <property type="match status" value="1"/>
</dbReference>
<sequence>MKIIAVLDDHPLLLEGVASFLNNQDGYLVYPFLEEIALIEFLKITGADLILMDMQLLKTNGVDVCTQVRKLFPMIPIVALSNLADGNLIFQFMQAGGNGYILKDVTNEEFLRCVELGLDGKEAVCDRAKELYRGAISTISGLPRLTQREKEILTLISKGLTTNQIAEQLFLSPVTVETHRRNLLTKFKVKNMIELVQLAMKHKLLGLE</sequence>
<dbReference type="PROSITE" id="PS50110">
    <property type="entry name" value="RESPONSE_REGULATORY"/>
    <property type="match status" value="1"/>
</dbReference>
<dbReference type="Pfam" id="PF00196">
    <property type="entry name" value="GerE"/>
    <property type="match status" value="1"/>
</dbReference>
<evidence type="ECO:0000256" key="3">
    <source>
        <dbReference type="ARBA" id="ARBA00023125"/>
    </source>
</evidence>
<dbReference type="InterPro" id="IPR001789">
    <property type="entry name" value="Sig_transdc_resp-reg_receiver"/>
</dbReference>
<dbReference type="Proteomes" id="UP000251241">
    <property type="component" value="Unassembled WGS sequence"/>
</dbReference>
<evidence type="ECO:0000259" key="7">
    <source>
        <dbReference type="PROSITE" id="PS50110"/>
    </source>
</evidence>
<dbReference type="GeneID" id="97181404"/>
<dbReference type="CDD" id="cd06170">
    <property type="entry name" value="LuxR_C_like"/>
    <property type="match status" value="1"/>
</dbReference>
<name>A0A2X2KRR7_SPHMU</name>
<evidence type="ECO:0000313" key="10">
    <source>
        <dbReference type="Proteomes" id="UP000251241"/>
    </source>
</evidence>
<keyword evidence="1 5" id="KW-0597">Phosphoprotein</keyword>
<dbReference type="SUPFAM" id="SSF46894">
    <property type="entry name" value="C-terminal effector domain of the bipartite response regulators"/>
    <property type="match status" value="1"/>
</dbReference>
<dbReference type="SUPFAM" id="SSF52172">
    <property type="entry name" value="CheY-like"/>
    <property type="match status" value="1"/>
</dbReference>
<feature type="modified residue" description="4-aspartylphosphate" evidence="5">
    <location>
        <position position="53"/>
    </location>
</feature>
<evidence type="ECO:0000313" key="9">
    <source>
        <dbReference type="EMBL" id="VXD00632.1"/>
    </source>
</evidence>
<evidence type="ECO:0000256" key="1">
    <source>
        <dbReference type="ARBA" id="ARBA00022553"/>
    </source>
</evidence>
<dbReference type="InterPro" id="IPR000792">
    <property type="entry name" value="Tscrpt_reg_LuxR_C"/>
</dbReference>
<evidence type="ECO:0000259" key="6">
    <source>
        <dbReference type="PROSITE" id="PS50043"/>
    </source>
</evidence>
<dbReference type="Pfam" id="PF00072">
    <property type="entry name" value="Response_reg"/>
    <property type="match status" value="1"/>
</dbReference>
<organism evidence="8 10">
    <name type="scientific">Sphingobacterium multivorum</name>
    <dbReference type="NCBI Taxonomy" id="28454"/>
    <lineage>
        <taxon>Bacteria</taxon>
        <taxon>Pseudomonadati</taxon>
        <taxon>Bacteroidota</taxon>
        <taxon>Sphingobacteriia</taxon>
        <taxon>Sphingobacteriales</taxon>
        <taxon>Sphingobacteriaceae</taxon>
        <taxon>Sphingobacterium</taxon>
    </lineage>
</organism>
<dbReference type="GO" id="GO:0003677">
    <property type="term" value="F:DNA binding"/>
    <property type="evidence" value="ECO:0007669"/>
    <property type="project" value="UniProtKB-KW"/>
</dbReference>
<dbReference type="Gene3D" id="3.40.50.2300">
    <property type="match status" value="1"/>
</dbReference>
<dbReference type="EMBL" id="CABWMV010000024">
    <property type="protein sequence ID" value="VXD00632.1"/>
    <property type="molecule type" value="Genomic_DNA"/>
</dbReference>
<dbReference type="Gene3D" id="1.10.10.10">
    <property type="entry name" value="Winged helix-like DNA-binding domain superfamily/Winged helix DNA-binding domain"/>
    <property type="match status" value="1"/>
</dbReference>
<reference evidence="8 10" key="1">
    <citation type="submission" date="2018-06" db="EMBL/GenBank/DDBJ databases">
        <authorList>
            <consortium name="Pathogen Informatics"/>
            <person name="Doyle S."/>
        </authorList>
    </citation>
    <scope>NUCLEOTIDE SEQUENCE [LARGE SCALE GENOMIC DNA]</scope>
    <source>
        <strain evidence="8 10">NCTC11343</strain>
    </source>
</reference>
<dbReference type="PANTHER" id="PTHR44688:SF16">
    <property type="entry name" value="DNA-BINDING TRANSCRIPTIONAL ACTIVATOR DEVR_DOSR"/>
    <property type="match status" value="1"/>
</dbReference>
<feature type="domain" description="Response regulatory" evidence="7">
    <location>
        <begin position="3"/>
        <end position="118"/>
    </location>
</feature>
<keyword evidence="4" id="KW-0804">Transcription</keyword>
<dbReference type="RefSeq" id="WP_070569509.1">
    <property type="nucleotide sequence ID" value="NZ_CP068086.1"/>
</dbReference>